<dbReference type="AlphaFoldDB" id="A0A9D2K0H2"/>
<dbReference type="Proteomes" id="UP000824102">
    <property type="component" value="Unassembled WGS sequence"/>
</dbReference>
<evidence type="ECO:0000313" key="3">
    <source>
        <dbReference type="Proteomes" id="UP000824102"/>
    </source>
</evidence>
<reference evidence="2" key="2">
    <citation type="submission" date="2021-04" db="EMBL/GenBank/DDBJ databases">
        <authorList>
            <person name="Gilroy R."/>
        </authorList>
    </citation>
    <scope>NUCLEOTIDE SEQUENCE</scope>
    <source>
        <strain evidence="2">ChiW7-2402</strain>
    </source>
</reference>
<organism evidence="2 3">
    <name type="scientific">Candidatus Gallimonas intestinavium</name>
    <dbReference type="NCBI Taxonomy" id="2838603"/>
    <lineage>
        <taxon>Bacteria</taxon>
        <taxon>Bacillati</taxon>
        <taxon>Bacillota</taxon>
        <taxon>Clostridia</taxon>
        <taxon>Candidatus Gallimonas</taxon>
    </lineage>
</organism>
<dbReference type="EMBL" id="DXBB01000056">
    <property type="protein sequence ID" value="HIZ72639.1"/>
    <property type="molecule type" value="Genomic_DNA"/>
</dbReference>
<comment type="caution">
    <text evidence="2">The sequence shown here is derived from an EMBL/GenBank/DDBJ whole genome shotgun (WGS) entry which is preliminary data.</text>
</comment>
<keyword evidence="1" id="KW-0812">Transmembrane</keyword>
<accession>A0A9D2K0H2</accession>
<keyword evidence="1" id="KW-0472">Membrane</keyword>
<evidence type="ECO:0000256" key="1">
    <source>
        <dbReference type="SAM" id="Phobius"/>
    </source>
</evidence>
<proteinExistence type="predicted"/>
<feature type="transmembrane region" description="Helical" evidence="1">
    <location>
        <begin position="16"/>
        <end position="47"/>
    </location>
</feature>
<gene>
    <name evidence="2" type="ORF">H9964_03555</name>
</gene>
<name>A0A9D2K0H2_9FIRM</name>
<keyword evidence="1" id="KW-1133">Transmembrane helix</keyword>
<protein>
    <submittedName>
        <fullName evidence="2">Uncharacterized protein</fullName>
    </submittedName>
</protein>
<evidence type="ECO:0000313" key="2">
    <source>
        <dbReference type="EMBL" id="HIZ72639.1"/>
    </source>
</evidence>
<sequence length="48" mass="5408">MKKVTVKSVFVATGRVLWWILVHAFCGALWLIGAILTLIGTILVPWVW</sequence>
<reference evidence="2" key="1">
    <citation type="journal article" date="2021" name="PeerJ">
        <title>Extensive microbial diversity within the chicken gut microbiome revealed by metagenomics and culture.</title>
        <authorList>
            <person name="Gilroy R."/>
            <person name="Ravi A."/>
            <person name="Getino M."/>
            <person name="Pursley I."/>
            <person name="Horton D.L."/>
            <person name="Alikhan N.F."/>
            <person name="Baker D."/>
            <person name="Gharbi K."/>
            <person name="Hall N."/>
            <person name="Watson M."/>
            <person name="Adriaenssens E.M."/>
            <person name="Foster-Nyarko E."/>
            <person name="Jarju S."/>
            <person name="Secka A."/>
            <person name="Antonio M."/>
            <person name="Oren A."/>
            <person name="Chaudhuri R.R."/>
            <person name="La Ragione R."/>
            <person name="Hildebrand F."/>
            <person name="Pallen M.J."/>
        </authorList>
    </citation>
    <scope>NUCLEOTIDE SEQUENCE</scope>
    <source>
        <strain evidence="2">ChiW7-2402</strain>
    </source>
</reference>